<dbReference type="NCBIfam" id="NF008992">
    <property type="entry name" value="PRK12335.1"/>
    <property type="match status" value="1"/>
</dbReference>
<dbReference type="SUPFAM" id="SSF53335">
    <property type="entry name" value="S-adenosyl-L-methionine-dependent methyltransferases"/>
    <property type="match status" value="1"/>
</dbReference>
<dbReference type="EMBL" id="CP157947">
    <property type="protein sequence ID" value="XBS69300.1"/>
    <property type="molecule type" value="Genomic_DNA"/>
</dbReference>
<keyword evidence="3" id="KW-0808">Transferase</keyword>
<dbReference type="GO" id="GO:0032259">
    <property type="term" value="P:methylation"/>
    <property type="evidence" value="ECO:0007669"/>
    <property type="project" value="UniProtKB-KW"/>
</dbReference>
<dbReference type="Pfam" id="PF03848">
    <property type="entry name" value="TehB"/>
    <property type="match status" value="1"/>
</dbReference>
<dbReference type="GO" id="GO:0005737">
    <property type="term" value="C:cytoplasm"/>
    <property type="evidence" value="ECO:0007669"/>
    <property type="project" value="InterPro"/>
</dbReference>
<protein>
    <submittedName>
        <fullName evidence="3">SAM-dependent methyltransferase TehB</fullName>
        <ecNumber evidence="3">2.1.1.-</ecNumber>
    </submittedName>
</protein>
<dbReference type="GO" id="GO:0046690">
    <property type="term" value="P:response to tellurium ion"/>
    <property type="evidence" value="ECO:0007669"/>
    <property type="project" value="InterPro"/>
</dbReference>
<gene>
    <name evidence="3" type="primary">tehB</name>
    <name evidence="3" type="ORF">ABK905_23120</name>
</gene>
<dbReference type="NCBIfam" id="TIGR00477">
    <property type="entry name" value="tehB"/>
    <property type="match status" value="1"/>
</dbReference>
<evidence type="ECO:0000259" key="2">
    <source>
        <dbReference type="Pfam" id="PF09313"/>
    </source>
</evidence>
<accession>A0AAU7Q8B8</accession>
<dbReference type="InterPro" id="IPR015985">
    <property type="entry name" value="TehB-like_dom"/>
</dbReference>
<evidence type="ECO:0000259" key="1">
    <source>
        <dbReference type="Pfam" id="PF03848"/>
    </source>
</evidence>
<feature type="domain" description="Tellurite resistance methyltransferase TehB-like" evidence="1">
    <location>
        <begin position="90"/>
        <end position="282"/>
    </location>
</feature>
<sequence>MQELLCYKTMPVWTWETLPQAFRERHNTKEGAWARLTVLRGSLTFELLDENDGILQSAEYDARRQPPQVEPQQWHRIAAVSDDLECRLAFYCRPEDFYHLKYGLTRTHSEVINAVKYLTPGSALDLGCGGGRNALYLDRLGFTVTAHDKNPQSIAGLNEIIAAEGRKNMTASVLDISEQTISGAYRFILSTVVMMFLPAGCIERLIGDMQRSTLPGGMNLIVAAMSTPDFPCPIPFPFTFKPGELKHYYEGWDIIKYNEDPGQLHKTDADGNRITLRFATLLARKRSAA</sequence>
<dbReference type="InterPro" id="IPR014710">
    <property type="entry name" value="RmlC-like_jellyroll"/>
</dbReference>
<organism evidence="3">
    <name type="scientific">Acerihabitans sp. KWT182</name>
    <dbReference type="NCBI Taxonomy" id="3157919"/>
    <lineage>
        <taxon>Bacteria</taxon>
        <taxon>Pseudomonadati</taxon>
        <taxon>Pseudomonadota</taxon>
        <taxon>Gammaproteobacteria</taxon>
        <taxon>Enterobacterales</taxon>
        <taxon>Pectobacteriaceae</taxon>
        <taxon>Acerihabitans</taxon>
    </lineage>
</organism>
<proteinExistence type="predicted"/>
<evidence type="ECO:0000313" key="3">
    <source>
        <dbReference type="EMBL" id="XBS69300.1"/>
    </source>
</evidence>
<dbReference type="AlphaFoldDB" id="A0AAU7Q8B8"/>
<dbReference type="Pfam" id="PF09313">
    <property type="entry name" value="TehB-like"/>
    <property type="match status" value="1"/>
</dbReference>
<dbReference type="Gene3D" id="2.60.120.10">
    <property type="entry name" value="Jelly Rolls"/>
    <property type="match status" value="1"/>
</dbReference>
<name>A0AAU7Q8B8_9GAMM</name>
<keyword evidence="3" id="KW-0489">Methyltransferase</keyword>
<dbReference type="Gene3D" id="3.40.50.150">
    <property type="entry name" value="Vaccinia Virus protein VP39"/>
    <property type="match status" value="1"/>
</dbReference>
<dbReference type="InterPro" id="IPR015392">
    <property type="entry name" value="TehB/YeaR-like_dom"/>
</dbReference>
<dbReference type="CDD" id="cd02440">
    <property type="entry name" value="AdoMet_MTases"/>
    <property type="match status" value="1"/>
</dbReference>
<reference evidence="3" key="1">
    <citation type="submission" date="2024-06" db="EMBL/GenBank/DDBJ databases">
        <authorList>
            <person name="Coelho C."/>
            <person name="Bento M."/>
            <person name="Garcia E."/>
            <person name="Camelo A."/>
            <person name="Brandao I."/>
            <person name="Espirito Santo C."/>
            <person name="Trovao J."/>
            <person name="Verissimo A."/>
            <person name="Costa J."/>
            <person name="Tiago I."/>
        </authorList>
    </citation>
    <scope>NUCLEOTIDE SEQUENCE</scope>
    <source>
        <strain evidence="3">KWT182</strain>
    </source>
</reference>
<feature type="domain" description="TehB/YeaR-like" evidence="2">
    <location>
        <begin position="8"/>
        <end position="88"/>
    </location>
</feature>
<dbReference type="NCBIfam" id="NF008405">
    <property type="entry name" value="PRK11207.1"/>
    <property type="match status" value="1"/>
</dbReference>
<dbReference type="PIRSF" id="PIRSF005215">
    <property type="entry name" value="TehB"/>
    <property type="match status" value="1"/>
</dbReference>
<dbReference type="InterPro" id="IPR014431">
    <property type="entry name" value="Tellurite-R_TehB-2"/>
</dbReference>
<dbReference type="GO" id="GO:0008757">
    <property type="term" value="F:S-adenosylmethionine-dependent methyltransferase activity"/>
    <property type="evidence" value="ECO:0007669"/>
    <property type="project" value="InterPro"/>
</dbReference>
<dbReference type="EC" id="2.1.1.-" evidence="3"/>
<dbReference type="InterPro" id="IPR029063">
    <property type="entry name" value="SAM-dependent_MTases_sf"/>
</dbReference>
<dbReference type="InterPro" id="IPR004537">
    <property type="entry name" value="Tellurite-R_MeTrfase_TehB"/>
</dbReference>
<dbReference type="SUPFAM" id="SSF51197">
    <property type="entry name" value="Clavaminate synthase-like"/>
    <property type="match status" value="1"/>
</dbReference>